<evidence type="ECO:0000256" key="4">
    <source>
        <dbReference type="ARBA" id="ARBA00023014"/>
    </source>
</evidence>
<dbReference type="STRING" id="2769.R7Q415"/>
<keyword evidence="5" id="KW-0676">Redox-active center</keyword>
<dbReference type="InterPro" id="IPR036249">
    <property type="entry name" value="Thioredoxin-like_sf"/>
</dbReference>
<dbReference type="OrthoDB" id="415696at2759"/>
<reference evidence="9" key="1">
    <citation type="journal article" date="2013" name="Proc. Natl. Acad. Sci. U.S.A.">
        <title>Genome structure and metabolic features in the red seaweed Chondrus crispus shed light on evolution of the Archaeplastida.</title>
        <authorList>
            <person name="Collen J."/>
            <person name="Porcel B."/>
            <person name="Carre W."/>
            <person name="Ball S.G."/>
            <person name="Chaparro C."/>
            <person name="Tonon T."/>
            <person name="Barbeyron T."/>
            <person name="Michel G."/>
            <person name="Noel B."/>
            <person name="Valentin K."/>
            <person name="Elias M."/>
            <person name="Artiguenave F."/>
            <person name="Arun A."/>
            <person name="Aury J.M."/>
            <person name="Barbosa-Neto J.F."/>
            <person name="Bothwell J.H."/>
            <person name="Bouget F.Y."/>
            <person name="Brillet L."/>
            <person name="Cabello-Hurtado F."/>
            <person name="Capella-Gutierrez S."/>
            <person name="Charrier B."/>
            <person name="Cladiere L."/>
            <person name="Cock J.M."/>
            <person name="Coelho S.M."/>
            <person name="Colleoni C."/>
            <person name="Czjzek M."/>
            <person name="Da Silva C."/>
            <person name="Delage L."/>
            <person name="Denoeud F."/>
            <person name="Deschamps P."/>
            <person name="Dittami S.M."/>
            <person name="Gabaldon T."/>
            <person name="Gachon C.M."/>
            <person name="Groisillier A."/>
            <person name="Herve C."/>
            <person name="Jabbari K."/>
            <person name="Katinka M."/>
            <person name="Kloareg B."/>
            <person name="Kowalczyk N."/>
            <person name="Labadie K."/>
            <person name="Leblanc C."/>
            <person name="Lopez P.J."/>
            <person name="McLachlan D.H."/>
            <person name="Meslet-Cladiere L."/>
            <person name="Moustafa A."/>
            <person name="Nehr Z."/>
            <person name="Nyvall Collen P."/>
            <person name="Panaud O."/>
            <person name="Partensky F."/>
            <person name="Poulain J."/>
            <person name="Rensing S.A."/>
            <person name="Rousvoal S."/>
            <person name="Samson G."/>
            <person name="Symeonidi A."/>
            <person name="Weissenbach J."/>
            <person name="Zambounis A."/>
            <person name="Wincker P."/>
            <person name="Boyen C."/>
        </authorList>
    </citation>
    <scope>NUCLEOTIDE SEQUENCE [LARGE SCALE GENOMIC DNA]</scope>
    <source>
        <strain evidence="9">cv. Stackhouse</strain>
    </source>
</reference>
<evidence type="ECO:0000313" key="8">
    <source>
        <dbReference type="EMBL" id="CDF33272.1"/>
    </source>
</evidence>
<dbReference type="Gramene" id="CDF33272">
    <property type="protein sequence ID" value="CDF33272"/>
    <property type="gene ID" value="CHC_T00008414001"/>
</dbReference>
<evidence type="ECO:0000313" key="9">
    <source>
        <dbReference type="Proteomes" id="UP000012073"/>
    </source>
</evidence>
<dbReference type="EMBL" id="HG001639">
    <property type="protein sequence ID" value="CDF33272.1"/>
    <property type="molecule type" value="Genomic_DNA"/>
</dbReference>
<dbReference type="InterPro" id="IPR002109">
    <property type="entry name" value="Glutaredoxin"/>
</dbReference>
<dbReference type="GO" id="GO:0046872">
    <property type="term" value="F:metal ion binding"/>
    <property type="evidence" value="ECO:0007669"/>
    <property type="project" value="UniProtKB-KW"/>
</dbReference>
<evidence type="ECO:0000256" key="2">
    <source>
        <dbReference type="ARBA" id="ARBA00022723"/>
    </source>
</evidence>
<dbReference type="PANTHER" id="PTHR10293:SF16">
    <property type="entry name" value="GLUTAREDOXIN-RELATED PROTEIN 5, MITOCHONDRIAL"/>
    <property type="match status" value="1"/>
</dbReference>
<dbReference type="NCBIfam" id="TIGR00365">
    <property type="entry name" value="Grx4 family monothiol glutaredoxin"/>
    <property type="match status" value="1"/>
</dbReference>
<dbReference type="Proteomes" id="UP000012073">
    <property type="component" value="Unassembled WGS sequence"/>
</dbReference>
<dbReference type="FunFam" id="3.40.30.10:FF:000005">
    <property type="entry name" value="Glutaredoxin 5"/>
    <property type="match status" value="1"/>
</dbReference>
<protein>
    <recommendedName>
        <fullName evidence="6">Uncharacterized monothiol glutaredoxin ycf64</fullName>
    </recommendedName>
</protein>
<dbReference type="AlphaFoldDB" id="R7Q415"/>
<dbReference type="PANTHER" id="PTHR10293">
    <property type="entry name" value="GLUTAREDOXIN FAMILY MEMBER"/>
    <property type="match status" value="1"/>
</dbReference>
<keyword evidence="9" id="KW-1185">Reference proteome</keyword>
<evidence type="ECO:0000256" key="6">
    <source>
        <dbReference type="ARBA" id="ARBA00068246"/>
    </source>
</evidence>
<dbReference type="RefSeq" id="XP_005713075.1">
    <property type="nucleotide sequence ID" value="XM_005713018.1"/>
</dbReference>
<dbReference type="OMA" id="MFILPQI"/>
<name>R7Q415_CHOCR</name>
<sequence length="156" mass="17129">MASRFGAMATAMRSLRRTLTTDSHADFSRVVKTPPTASVQDRIAAHLKESKVVVYMKGLPSAPQCGFSWKTVQILNAMGVEYRAHNVLVDDDLRQGIKQFSAWPTIPQVYVDEEFVGGLDIVEGMARCGDLKKLLNEKGVLDADAQKAKTEGKTDS</sequence>
<dbReference type="GO" id="GO:0051537">
    <property type="term" value="F:2 iron, 2 sulfur cluster binding"/>
    <property type="evidence" value="ECO:0007669"/>
    <property type="project" value="UniProtKB-KW"/>
</dbReference>
<keyword evidence="1" id="KW-0001">2Fe-2S</keyword>
<dbReference type="PROSITE" id="PS51354">
    <property type="entry name" value="GLUTAREDOXIN_2"/>
    <property type="match status" value="1"/>
</dbReference>
<gene>
    <name evidence="8" type="ORF">CHC_T00008414001</name>
</gene>
<dbReference type="GO" id="GO:0005759">
    <property type="term" value="C:mitochondrial matrix"/>
    <property type="evidence" value="ECO:0007669"/>
    <property type="project" value="TreeGrafter"/>
</dbReference>
<dbReference type="InterPro" id="IPR004480">
    <property type="entry name" value="Monothiol_GRX-rel"/>
</dbReference>
<feature type="domain" description="Glutaredoxin" evidence="7">
    <location>
        <begin position="52"/>
        <end position="116"/>
    </location>
</feature>
<dbReference type="InterPro" id="IPR033658">
    <property type="entry name" value="GRX_PICOT-like"/>
</dbReference>
<evidence type="ECO:0000259" key="7">
    <source>
        <dbReference type="Pfam" id="PF00462"/>
    </source>
</evidence>
<organism evidence="8 9">
    <name type="scientific">Chondrus crispus</name>
    <name type="common">Carrageen Irish moss</name>
    <name type="synonym">Polymorpha crispa</name>
    <dbReference type="NCBI Taxonomy" id="2769"/>
    <lineage>
        <taxon>Eukaryota</taxon>
        <taxon>Rhodophyta</taxon>
        <taxon>Florideophyceae</taxon>
        <taxon>Rhodymeniophycidae</taxon>
        <taxon>Gigartinales</taxon>
        <taxon>Gigartinaceae</taxon>
        <taxon>Chondrus</taxon>
    </lineage>
</organism>
<evidence type="ECO:0000256" key="5">
    <source>
        <dbReference type="ARBA" id="ARBA00023284"/>
    </source>
</evidence>
<dbReference type="Pfam" id="PF00462">
    <property type="entry name" value="Glutaredoxin"/>
    <property type="match status" value="1"/>
</dbReference>
<dbReference type="Gene3D" id="3.40.30.10">
    <property type="entry name" value="Glutaredoxin"/>
    <property type="match status" value="1"/>
</dbReference>
<dbReference type="KEGG" id="ccp:CHC_T00008414001"/>
<proteinExistence type="predicted"/>
<dbReference type="CDD" id="cd03028">
    <property type="entry name" value="GRX_PICOT_like"/>
    <property type="match status" value="1"/>
</dbReference>
<keyword evidence="2" id="KW-0479">Metal-binding</keyword>
<evidence type="ECO:0000256" key="3">
    <source>
        <dbReference type="ARBA" id="ARBA00023004"/>
    </source>
</evidence>
<keyword evidence="4" id="KW-0411">Iron-sulfur</keyword>
<keyword evidence="3" id="KW-0408">Iron</keyword>
<accession>R7Q415</accession>
<dbReference type="SUPFAM" id="SSF52833">
    <property type="entry name" value="Thioredoxin-like"/>
    <property type="match status" value="1"/>
</dbReference>
<evidence type="ECO:0000256" key="1">
    <source>
        <dbReference type="ARBA" id="ARBA00022714"/>
    </source>
</evidence>
<dbReference type="GeneID" id="17320814"/>